<keyword evidence="2" id="KW-1185">Reference proteome</keyword>
<accession>A0ABN7XCM8</accession>
<name>A0ABN7XCM8_GIGMA</name>
<dbReference type="InterPro" id="IPR012337">
    <property type="entry name" value="RNaseH-like_sf"/>
</dbReference>
<evidence type="ECO:0000313" key="1">
    <source>
        <dbReference type="EMBL" id="CAG8853028.1"/>
    </source>
</evidence>
<organism evidence="1 2">
    <name type="scientific">Gigaspora margarita</name>
    <dbReference type="NCBI Taxonomy" id="4874"/>
    <lineage>
        <taxon>Eukaryota</taxon>
        <taxon>Fungi</taxon>
        <taxon>Fungi incertae sedis</taxon>
        <taxon>Mucoromycota</taxon>
        <taxon>Glomeromycotina</taxon>
        <taxon>Glomeromycetes</taxon>
        <taxon>Diversisporales</taxon>
        <taxon>Gigasporaceae</taxon>
        <taxon>Gigaspora</taxon>
    </lineage>
</organism>
<protein>
    <submittedName>
        <fullName evidence="1">38169_t:CDS:1</fullName>
    </submittedName>
</protein>
<reference evidence="1 2" key="1">
    <citation type="submission" date="2021-06" db="EMBL/GenBank/DDBJ databases">
        <authorList>
            <person name="Kallberg Y."/>
            <person name="Tangrot J."/>
            <person name="Rosling A."/>
        </authorList>
    </citation>
    <scope>NUCLEOTIDE SEQUENCE [LARGE SCALE GENOMIC DNA]</scope>
    <source>
        <strain evidence="1 2">120-4 pot B 10/14</strain>
    </source>
</reference>
<proteinExistence type="predicted"/>
<evidence type="ECO:0000313" key="2">
    <source>
        <dbReference type="Proteomes" id="UP000789901"/>
    </source>
</evidence>
<dbReference type="Proteomes" id="UP000789901">
    <property type="component" value="Unassembled WGS sequence"/>
</dbReference>
<feature type="non-terminal residue" evidence="1">
    <location>
        <position position="187"/>
    </location>
</feature>
<dbReference type="SUPFAM" id="SSF53098">
    <property type="entry name" value="Ribonuclease H-like"/>
    <property type="match status" value="1"/>
</dbReference>
<gene>
    <name evidence="1" type="ORF">GMARGA_LOCUS41849</name>
</gene>
<sequence>LLDVIKDVDTRWNSTFHSIEHLVYLRPATMQLYSTLNNHALREVRKGAEMMSSFLPSEEEFELLEELIVILSPFDEATQFLSGSKYPTLGFMTPMLEELAHQLKYFTGHNEEAIFVRDTILDNLIEWWGDPSKIANNNNTISNQSKKPKMSAFFSHLQTENTNTVPDEFDRYCELPEISLDEEPCPL</sequence>
<feature type="non-terminal residue" evidence="1">
    <location>
        <position position="1"/>
    </location>
</feature>
<comment type="caution">
    <text evidence="1">The sequence shown here is derived from an EMBL/GenBank/DDBJ whole genome shotgun (WGS) entry which is preliminary data.</text>
</comment>
<dbReference type="EMBL" id="CAJVQB010118987">
    <property type="protein sequence ID" value="CAG8853028.1"/>
    <property type="molecule type" value="Genomic_DNA"/>
</dbReference>